<dbReference type="SUPFAM" id="SSF51735">
    <property type="entry name" value="NAD(P)-binding Rossmann-fold domains"/>
    <property type="match status" value="1"/>
</dbReference>
<evidence type="ECO:0000256" key="1">
    <source>
        <dbReference type="ARBA" id="ARBA00023002"/>
    </source>
</evidence>
<dbReference type="SUPFAM" id="SSF50129">
    <property type="entry name" value="GroES-like"/>
    <property type="match status" value="1"/>
</dbReference>
<evidence type="ECO:0000313" key="4">
    <source>
        <dbReference type="Proteomes" id="UP000800235"/>
    </source>
</evidence>
<accession>A0A9P4TTW7</accession>
<dbReference type="EMBL" id="MU007107">
    <property type="protein sequence ID" value="KAF2420733.1"/>
    <property type="molecule type" value="Genomic_DNA"/>
</dbReference>
<protein>
    <submittedName>
        <fullName evidence="3">Oxidoreductase</fullName>
    </submittedName>
</protein>
<evidence type="ECO:0000259" key="2">
    <source>
        <dbReference type="SMART" id="SM00829"/>
    </source>
</evidence>
<dbReference type="OrthoDB" id="809632at2759"/>
<dbReference type="SMART" id="SM00829">
    <property type="entry name" value="PKS_ER"/>
    <property type="match status" value="1"/>
</dbReference>
<dbReference type="CDD" id="cd05288">
    <property type="entry name" value="PGDH"/>
    <property type="match status" value="1"/>
</dbReference>
<evidence type="ECO:0000313" key="3">
    <source>
        <dbReference type="EMBL" id="KAF2420733.1"/>
    </source>
</evidence>
<gene>
    <name evidence="3" type="ORF">EJ08DRAFT_620640</name>
</gene>
<dbReference type="InterPro" id="IPR041694">
    <property type="entry name" value="ADH_N_2"/>
</dbReference>
<reference evidence="3" key="1">
    <citation type="journal article" date="2020" name="Stud. Mycol.">
        <title>101 Dothideomycetes genomes: a test case for predicting lifestyles and emergence of pathogens.</title>
        <authorList>
            <person name="Haridas S."/>
            <person name="Albert R."/>
            <person name="Binder M."/>
            <person name="Bloem J."/>
            <person name="Labutti K."/>
            <person name="Salamov A."/>
            <person name="Andreopoulos B."/>
            <person name="Baker S."/>
            <person name="Barry K."/>
            <person name="Bills G."/>
            <person name="Bluhm B."/>
            <person name="Cannon C."/>
            <person name="Castanera R."/>
            <person name="Culley D."/>
            <person name="Daum C."/>
            <person name="Ezra D."/>
            <person name="Gonzalez J."/>
            <person name="Henrissat B."/>
            <person name="Kuo A."/>
            <person name="Liang C."/>
            <person name="Lipzen A."/>
            <person name="Lutzoni F."/>
            <person name="Magnuson J."/>
            <person name="Mondo S."/>
            <person name="Nolan M."/>
            <person name="Ohm R."/>
            <person name="Pangilinan J."/>
            <person name="Park H.-J."/>
            <person name="Ramirez L."/>
            <person name="Alfaro M."/>
            <person name="Sun H."/>
            <person name="Tritt A."/>
            <person name="Yoshinaga Y."/>
            <person name="Zwiers L.-H."/>
            <person name="Turgeon B."/>
            <person name="Goodwin S."/>
            <person name="Spatafora J."/>
            <person name="Crous P."/>
            <person name="Grigoriev I."/>
        </authorList>
    </citation>
    <scope>NUCLEOTIDE SEQUENCE</scope>
    <source>
        <strain evidence="3">CBS 130266</strain>
    </source>
</reference>
<dbReference type="GO" id="GO:0016628">
    <property type="term" value="F:oxidoreductase activity, acting on the CH-CH group of donors, NAD or NADP as acceptor"/>
    <property type="evidence" value="ECO:0007669"/>
    <property type="project" value="InterPro"/>
</dbReference>
<dbReference type="Pfam" id="PF00107">
    <property type="entry name" value="ADH_zinc_N"/>
    <property type="match status" value="1"/>
</dbReference>
<dbReference type="Pfam" id="PF16884">
    <property type="entry name" value="ADH_N_2"/>
    <property type="match status" value="1"/>
</dbReference>
<name>A0A9P4TTW7_9PEZI</name>
<dbReference type="InterPro" id="IPR036291">
    <property type="entry name" value="NAD(P)-bd_dom_sf"/>
</dbReference>
<dbReference type="PANTHER" id="PTHR43205:SF7">
    <property type="entry name" value="PROSTAGLANDIN REDUCTASE 1"/>
    <property type="match status" value="1"/>
</dbReference>
<dbReference type="InterPro" id="IPR011032">
    <property type="entry name" value="GroES-like_sf"/>
</dbReference>
<dbReference type="InterPro" id="IPR013149">
    <property type="entry name" value="ADH-like_C"/>
</dbReference>
<dbReference type="InterPro" id="IPR020843">
    <property type="entry name" value="ER"/>
</dbReference>
<dbReference type="Gene3D" id="3.40.50.720">
    <property type="entry name" value="NAD(P)-binding Rossmann-like Domain"/>
    <property type="match status" value="1"/>
</dbReference>
<keyword evidence="1" id="KW-0560">Oxidoreductase</keyword>
<proteinExistence type="predicted"/>
<feature type="domain" description="Enoyl reductase (ER)" evidence="2">
    <location>
        <begin position="21"/>
        <end position="344"/>
    </location>
</feature>
<dbReference type="FunFam" id="3.40.50.720:FF:000121">
    <property type="entry name" value="Prostaglandin reductase 2"/>
    <property type="match status" value="1"/>
</dbReference>
<dbReference type="PANTHER" id="PTHR43205">
    <property type="entry name" value="PROSTAGLANDIN REDUCTASE"/>
    <property type="match status" value="1"/>
</dbReference>
<dbReference type="AlphaFoldDB" id="A0A9P4TTW7"/>
<dbReference type="Gene3D" id="3.90.180.10">
    <property type="entry name" value="Medium-chain alcohol dehydrogenases, catalytic domain"/>
    <property type="match status" value="1"/>
</dbReference>
<comment type="caution">
    <text evidence="3">The sequence shown here is derived from an EMBL/GenBank/DDBJ whole genome shotgun (WGS) entry which is preliminary data.</text>
</comment>
<dbReference type="Proteomes" id="UP000800235">
    <property type="component" value="Unassembled WGS sequence"/>
</dbReference>
<dbReference type="InterPro" id="IPR045010">
    <property type="entry name" value="MDR_fam"/>
</dbReference>
<organism evidence="3 4">
    <name type="scientific">Tothia fuscella</name>
    <dbReference type="NCBI Taxonomy" id="1048955"/>
    <lineage>
        <taxon>Eukaryota</taxon>
        <taxon>Fungi</taxon>
        <taxon>Dikarya</taxon>
        <taxon>Ascomycota</taxon>
        <taxon>Pezizomycotina</taxon>
        <taxon>Dothideomycetes</taxon>
        <taxon>Pleosporomycetidae</taxon>
        <taxon>Venturiales</taxon>
        <taxon>Cylindrosympodiaceae</taxon>
        <taxon>Tothia</taxon>
    </lineage>
</organism>
<keyword evidence="4" id="KW-1185">Reference proteome</keyword>
<sequence length="348" mass="38128">MSTKNLACIFKKVPKGWPTPGEHLTVEDIGFDLDQDAPENGLIVEVQYLSLDPYMRGRLVGPEAKNYAAPFTLNDPINGGGLAKVLKSNAPDISEGDVIIHHLPFQQYAVVNSKDGKFRKVDAESVGGDIRHWLGALGGPGWTAYASLYAIGKPKKGEMIFISSAAGAVGQVVGELAKREGLKVIGSVGSDEKLDYIIKDLGFDGGWNYKKEDADSALNRLAPDGKIDIYYDNVGAEQLEAAINHLNNYGRIVACGMIADYNREEKYPIRNLMQFIGKRLTMTGFIVSDPQFGGPWKEEHQTNVSKWLKDGSFKGKTHEWVGMEKAPEALIGMWRGENFGKAVLKLAP</sequence>